<keyword evidence="3" id="KW-0472">Membrane</keyword>
<keyword evidence="7" id="KW-0614">Plasmid</keyword>
<accession>Q1LCD7</accession>
<feature type="domain" description="Multidrug resistance protein MdtA-like C-terminal permuted SH3" evidence="5">
    <location>
        <begin position="347"/>
        <end position="379"/>
    </location>
</feature>
<protein>
    <submittedName>
        <fullName evidence="7">Membrane fusion protein (MFP-RND) heavy metal cation tricomponent efflux HmxB (CzcB-like)</fullName>
    </submittedName>
</protein>
<evidence type="ECO:0000256" key="2">
    <source>
        <dbReference type="ARBA" id="ARBA00022448"/>
    </source>
</evidence>
<dbReference type="EMBL" id="CP000353">
    <property type="protein sequence ID" value="ABF12189.1"/>
    <property type="molecule type" value="Genomic_DNA"/>
</dbReference>
<feature type="binding site" evidence="9">
    <location>
        <position position="256"/>
    </location>
    <ligand>
        <name>Zn(2+)</name>
        <dbReference type="ChEBI" id="CHEBI:29105"/>
    </ligand>
</feature>
<dbReference type="Pfam" id="PF25954">
    <property type="entry name" value="Beta-barrel_RND_2"/>
    <property type="match status" value="1"/>
</dbReference>
<reference evidence="9" key="2">
    <citation type="journal article" date="2010" name="Proc. Natl. Acad. Sci. U.S.A.">
        <title>Metal-induced conformational changes in ZneB suggest an active role of membrane fusion proteins in efflux resistance systems.</title>
        <authorList>
            <person name="De Angelis F."/>
            <person name="Lee J.K."/>
            <person name="O'Connell J.D."/>
            <person name="Miercke L.J."/>
            <person name="Verschueren K.H."/>
            <person name="Srinivasan V."/>
            <person name="Bauvois C."/>
            <person name="Govaerts C."/>
            <person name="Robbins R.A."/>
            <person name="Ruysschaert J.M."/>
            <person name="Stroud R.M."/>
            <person name="Vandenbussche G."/>
        </authorList>
    </citation>
    <scope>X-RAY CRYSTALLOGRAPHY (2.80 ANGSTROMS) OF 37-385 IN COMPLEX WITH ZN(2+)</scope>
</reference>
<dbReference type="Proteomes" id="UP000002429">
    <property type="component" value="Plasmid megaplasmid"/>
</dbReference>
<dbReference type="Gene3D" id="1.10.287.470">
    <property type="entry name" value="Helix hairpin bin"/>
    <property type="match status" value="1"/>
</dbReference>
<dbReference type="NCBIfam" id="TIGR01730">
    <property type="entry name" value="RND_mfp"/>
    <property type="match status" value="1"/>
</dbReference>
<keyword evidence="8" id="KW-1185">Reference proteome</keyword>
<evidence type="ECO:0000256" key="3">
    <source>
        <dbReference type="SAM" id="Phobius"/>
    </source>
</evidence>
<dbReference type="SUPFAM" id="SSF111369">
    <property type="entry name" value="HlyD-like secretion proteins"/>
    <property type="match status" value="1"/>
</dbReference>
<dbReference type="GO" id="GO:0060003">
    <property type="term" value="P:copper ion export"/>
    <property type="evidence" value="ECO:0007669"/>
    <property type="project" value="TreeGrafter"/>
</dbReference>
<dbReference type="GO" id="GO:0022857">
    <property type="term" value="F:transmembrane transporter activity"/>
    <property type="evidence" value="ECO:0007669"/>
    <property type="project" value="InterPro"/>
</dbReference>
<dbReference type="RefSeq" id="WP_011519732.1">
    <property type="nucleotide sequence ID" value="NC_007974.2"/>
</dbReference>
<feature type="domain" description="CusB-like beta-barrel" evidence="4">
    <location>
        <begin position="243"/>
        <end position="317"/>
    </location>
</feature>
<dbReference type="PDBsum" id="3LNN"/>
<dbReference type="HOGENOM" id="CLU_018816_13_3_4"/>
<gene>
    <name evidence="7" type="primary">zneB</name>
    <name evidence="7" type="ordered locus">Rmet_5330</name>
</gene>
<evidence type="ECO:0000313" key="7">
    <source>
        <dbReference type="EMBL" id="ABF12189.1"/>
    </source>
</evidence>
<dbReference type="GO" id="GO:0015679">
    <property type="term" value="P:plasma membrane copper ion transport"/>
    <property type="evidence" value="ECO:0007669"/>
    <property type="project" value="TreeGrafter"/>
</dbReference>
<dbReference type="InterPro" id="IPR058647">
    <property type="entry name" value="BSH_CzcB-like"/>
</dbReference>
<keyword evidence="9" id="KW-0862">Zinc</keyword>
<dbReference type="KEGG" id="rme:Rmet_5330"/>
<dbReference type="GO" id="GO:0030313">
    <property type="term" value="C:cell envelope"/>
    <property type="evidence" value="ECO:0007669"/>
    <property type="project" value="TreeGrafter"/>
</dbReference>
<dbReference type="Pfam" id="PF25973">
    <property type="entry name" value="BSH_CzcB"/>
    <property type="match status" value="1"/>
</dbReference>
<dbReference type="TCDB" id="2.A.6.1.6">
    <property type="family name" value="the resistance-nodulation-cell division (rnd) superfamily"/>
</dbReference>
<dbReference type="GO" id="GO:0046872">
    <property type="term" value="F:metal ion binding"/>
    <property type="evidence" value="ECO:0007669"/>
    <property type="project" value="UniProtKB-KW"/>
</dbReference>
<feature type="domain" description="CzcB-like barrel-sandwich hybrid" evidence="6">
    <location>
        <begin position="92"/>
        <end position="239"/>
    </location>
</feature>
<reference evidence="8" key="1">
    <citation type="journal article" date="2010" name="PLoS ONE">
        <title>The complete genome sequence of Cupriavidus metallidurans strain CH34, a master survivalist in harsh and anthropogenic environments.</title>
        <authorList>
            <person name="Janssen P.J."/>
            <person name="Van Houdt R."/>
            <person name="Moors H."/>
            <person name="Monsieurs P."/>
            <person name="Morin N."/>
            <person name="Michaux A."/>
            <person name="Benotmane M.A."/>
            <person name="Leys N."/>
            <person name="Vallaeys T."/>
            <person name="Lapidus A."/>
            <person name="Monchy S."/>
            <person name="Medigue C."/>
            <person name="Taghavi S."/>
            <person name="McCorkle S."/>
            <person name="Dunn J."/>
            <person name="van der Lelie D."/>
            <person name="Mergeay M."/>
        </authorList>
    </citation>
    <scope>NUCLEOTIDE SEQUENCE [LARGE SCALE GENOMIC DNA]</scope>
    <source>
        <strain evidence="8">ATCC 43123 / DSM 2839 / NBRC 102507 / CH34</strain>
    </source>
</reference>
<dbReference type="InterPro" id="IPR051909">
    <property type="entry name" value="MFP_Cation_Efflux"/>
</dbReference>
<dbReference type="eggNOG" id="COG0845">
    <property type="taxonomic scope" value="Bacteria"/>
</dbReference>
<evidence type="ECO:0000313" key="8">
    <source>
        <dbReference type="Proteomes" id="UP000002429"/>
    </source>
</evidence>
<dbReference type="PANTHER" id="PTHR30097:SF4">
    <property type="entry name" value="SLR6042 PROTEIN"/>
    <property type="match status" value="1"/>
</dbReference>
<sequence length="385" mass="41375">MKNKPAFPGRVVYWLAAAVILGLGGAGVWTMRAKAEQKRADPPVALRHEGERLVVPAESPLRRTLAVAPATRETVAAPFNLPAMIEADPAKLVKVLPPLAGRIVSLNKQLGDEVKAGDVLFTIDSADLAQANSDAAKARAAMTMARRNLDRQRELDKSEIAAKRDFEQAQSDYDQAASESQRADARLAQLGAKGGGTLQAGGGHILAVRSPINGRVVDLNAATGAYWNDTTASLMTVADLSHVFVTANAQEKDLGHVYVGQSATVKFDAYDDPQPGKVRYVGQILDADTRTTKVRMVFDNPDGRLRPGMFAQATFLSQPHEGIVVPMSAIVQSGFYTRAFVEVAPWQFEPRVIKLGAQIGDRMEVKSGLSAGDRVVVKEGVLLND</sequence>
<dbReference type="Pfam" id="PF25967">
    <property type="entry name" value="RND-MFP_C"/>
    <property type="match status" value="1"/>
</dbReference>
<dbReference type="FunFam" id="2.40.30.170:FF:000010">
    <property type="entry name" value="Efflux RND transporter periplasmic adaptor subunit"/>
    <property type="match status" value="1"/>
</dbReference>
<dbReference type="Gene3D" id="2.40.30.170">
    <property type="match status" value="1"/>
</dbReference>
<feature type="binding site" evidence="9">
    <location>
        <position position="320"/>
    </location>
    <ligand>
        <name>Zn(2+)</name>
        <dbReference type="ChEBI" id="CHEBI:29105"/>
    </ligand>
</feature>
<dbReference type="AlphaFoldDB" id="Q1LCD7"/>
<keyword evidence="3" id="KW-1133">Transmembrane helix</keyword>
<name>Q1LCD7_CUPMC</name>
<dbReference type="InterPro" id="IPR006143">
    <property type="entry name" value="RND_pump_MFP"/>
</dbReference>
<keyword evidence="9" id="KW-0002">3D-structure</keyword>
<evidence type="ECO:0000256" key="1">
    <source>
        <dbReference type="ARBA" id="ARBA00009477"/>
    </source>
</evidence>
<dbReference type="GO" id="GO:0016020">
    <property type="term" value="C:membrane"/>
    <property type="evidence" value="ECO:0007669"/>
    <property type="project" value="InterPro"/>
</dbReference>
<dbReference type="Gene3D" id="2.40.420.20">
    <property type="match status" value="1"/>
</dbReference>
<dbReference type="SMR" id="Q1LCD7"/>
<comment type="similarity">
    <text evidence="1">Belongs to the membrane fusion protein (MFP) (TC 8.A.1) family.</text>
</comment>
<feature type="binding site" evidence="9">
    <location>
        <position position="364"/>
    </location>
    <ligand>
        <name>Zn(2+)</name>
        <dbReference type="ChEBI" id="CHEBI:29105"/>
    </ligand>
</feature>
<keyword evidence="2" id="KW-0813">Transport</keyword>
<geneLocation type="plasmid" evidence="7 8">
    <name>megaplasmid</name>
</geneLocation>
<dbReference type="PANTHER" id="PTHR30097">
    <property type="entry name" value="CATION EFFLUX SYSTEM PROTEIN CUSB"/>
    <property type="match status" value="1"/>
</dbReference>
<evidence type="ECO:0000259" key="6">
    <source>
        <dbReference type="Pfam" id="PF25973"/>
    </source>
</evidence>
<dbReference type="PDB" id="3LNN">
    <property type="method" value="X-ray"/>
    <property type="resolution" value="2.80 A"/>
    <property type="chains" value="A/B=37-385"/>
</dbReference>
<keyword evidence="3" id="KW-0812">Transmembrane</keyword>
<dbReference type="InterPro" id="IPR058792">
    <property type="entry name" value="Beta-barrel_RND_2"/>
</dbReference>
<organism evidence="7 8">
    <name type="scientific">Cupriavidus metallidurans (strain ATCC 43123 / DSM 2839 / NBRC 102507 / CH34)</name>
    <name type="common">Ralstonia metallidurans</name>
    <dbReference type="NCBI Taxonomy" id="266264"/>
    <lineage>
        <taxon>Bacteria</taxon>
        <taxon>Pseudomonadati</taxon>
        <taxon>Pseudomonadota</taxon>
        <taxon>Betaproteobacteria</taxon>
        <taxon>Burkholderiales</taxon>
        <taxon>Burkholderiaceae</taxon>
        <taxon>Cupriavidus</taxon>
    </lineage>
</organism>
<dbReference type="Gene3D" id="2.40.50.100">
    <property type="match status" value="1"/>
</dbReference>
<keyword evidence="9" id="KW-0479">Metal-binding</keyword>
<proteinExistence type="evidence at protein level"/>
<dbReference type="InterPro" id="IPR058627">
    <property type="entry name" value="MdtA-like_C"/>
</dbReference>
<dbReference type="EvolutionaryTrace" id="Q1LCD7"/>
<evidence type="ECO:0000259" key="4">
    <source>
        <dbReference type="Pfam" id="PF25954"/>
    </source>
</evidence>
<evidence type="ECO:0007829" key="9">
    <source>
        <dbReference type="PDB" id="3LNN"/>
    </source>
</evidence>
<feature type="transmembrane region" description="Helical" evidence="3">
    <location>
        <begin position="12"/>
        <end position="31"/>
    </location>
</feature>
<evidence type="ECO:0000259" key="5">
    <source>
        <dbReference type="Pfam" id="PF25967"/>
    </source>
</evidence>